<name>A0ABD5SPM2_9EURY</name>
<dbReference type="Gene3D" id="3.30.43.10">
    <property type="entry name" value="Uridine Diphospho-n-acetylenolpyruvylglucosamine Reductase, domain 2"/>
    <property type="match status" value="1"/>
</dbReference>
<feature type="non-terminal residue" evidence="1">
    <location>
        <position position="87"/>
    </location>
</feature>
<dbReference type="EMBL" id="JBHSWV010000154">
    <property type="protein sequence ID" value="MFC6765552.1"/>
    <property type="molecule type" value="Genomic_DNA"/>
</dbReference>
<evidence type="ECO:0000313" key="1">
    <source>
        <dbReference type="EMBL" id="MFC6765552.1"/>
    </source>
</evidence>
<comment type="caution">
    <text evidence="1">The sequence shown here is derived from an EMBL/GenBank/DDBJ whole genome shotgun (WGS) entry which is preliminary data.</text>
</comment>
<accession>A0ABD5SPM2</accession>
<keyword evidence="2" id="KW-1185">Reference proteome</keyword>
<dbReference type="InterPro" id="IPR016167">
    <property type="entry name" value="FAD-bd_PCMH_sub1"/>
</dbReference>
<protein>
    <submittedName>
        <fullName evidence="1">FAD-linked oxidase</fullName>
    </submittedName>
</protein>
<dbReference type="SUPFAM" id="SSF56176">
    <property type="entry name" value="FAD-binding/transporter-associated domain-like"/>
    <property type="match status" value="1"/>
</dbReference>
<organism evidence="1 2">
    <name type="scientific">Natrinema soli</name>
    <dbReference type="NCBI Taxonomy" id="1930624"/>
    <lineage>
        <taxon>Archaea</taxon>
        <taxon>Methanobacteriati</taxon>
        <taxon>Methanobacteriota</taxon>
        <taxon>Stenosarchaea group</taxon>
        <taxon>Halobacteria</taxon>
        <taxon>Halobacteriales</taxon>
        <taxon>Natrialbaceae</taxon>
        <taxon>Natrinema</taxon>
    </lineage>
</organism>
<dbReference type="Proteomes" id="UP001596383">
    <property type="component" value="Unassembled WGS sequence"/>
</dbReference>
<sequence>MGSLHKHRGEVALEELSDDAVRSFATRFHGDVLRPPDEEYDEARRVWNGMIEKYPALVARCADVPDVVAAVTFARDHELPLAVRGGG</sequence>
<evidence type="ECO:0000313" key="2">
    <source>
        <dbReference type="Proteomes" id="UP001596383"/>
    </source>
</evidence>
<dbReference type="AlphaFoldDB" id="A0ABD5SPM2"/>
<dbReference type="InterPro" id="IPR036318">
    <property type="entry name" value="FAD-bd_PCMH-like_sf"/>
</dbReference>
<proteinExistence type="predicted"/>
<reference evidence="1 2" key="1">
    <citation type="journal article" date="2019" name="Int. J. Syst. Evol. Microbiol.">
        <title>The Global Catalogue of Microorganisms (GCM) 10K type strain sequencing project: providing services to taxonomists for standard genome sequencing and annotation.</title>
        <authorList>
            <consortium name="The Broad Institute Genomics Platform"/>
            <consortium name="The Broad Institute Genome Sequencing Center for Infectious Disease"/>
            <person name="Wu L."/>
            <person name="Ma J."/>
        </authorList>
    </citation>
    <scope>NUCLEOTIDE SEQUENCE [LARGE SCALE GENOMIC DNA]</scope>
    <source>
        <strain evidence="1 2">LMG 29247</strain>
    </source>
</reference>
<gene>
    <name evidence="1" type="ORF">ACFQE6_11295</name>
</gene>